<reference evidence="1" key="1">
    <citation type="journal article" date="2020" name="Nature">
        <title>Giant virus diversity and host interactions through global metagenomics.</title>
        <authorList>
            <person name="Schulz F."/>
            <person name="Roux S."/>
            <person name="Paez-Espino D."/>
            <person name="Jungbluth S."/>
            <person name="Walsh D.A."/>
            <person name="Denef V.J."/>
            <person name="McMahon K.D."/>
            <person name="Konstantinidis K.T."/>
            <person name="Eloe-Fadrosh E.A."/>
            <person name="Kyrpides N.C."/>
            <person name="Woyke T."/>
        </authorList>
    </citation>
    <scope>NUCLEOTIDE SEQUENCE</scope>
    <source>
        <strain evidence="1">GVMAG-M-3300023174-5</strain>
    </source>
</reference>
<evidence type="ECO:0000313" key="1">
    <source>
        <dbReference type="EMBL" id="QHT19956.1"/>
    </source>
</evidence>
<dbReference type="EMBL" id="MN739672">
    <property type="protein sequence ID" value="QHT19956.1"/>
    <property type="molecule type" value="Genomic_DNA"/>
</dbReference>
<proteinExistence type="predicted"/>
<accession>A0A6C0DSK0</accession>
<dbReference type="AlphaFoldDB" id="A0A6C0DSK0"/>
<sequence>MNMDNFSNEEACIKLKNRGFSQLEDLFSSHGWKIIKNEFDHIVYTKPGNETDYFEIKLTKTEVHVSIPVKNSKYQYGTSFNNYFDASEYIEQHILLF</sequence>
<protein>
    <submittedName>
        <fullName evidence="1">Uncharacterized protein</fullName>
    </submittedName>
</protein>
<organism evidence="1">
    <name type="scientific">viral metagenome</name>
    <dbReference type="NCBI Taxonomy" id="1070528"/>
    <lineage>
        <taxon>unclassified sequences</taxon>
        <taxon>metagenomes</taxon>
        <taxon>organismal metagenomes</taxon>
    </lineage>
</organism>
<name>A0A6C0DSK0_9ZZZZ</name>